<evidence type="ECO:0000259" key="2">
    <source>
        <dbReference type="Pfam" id="PF04773"/>
    </source>
</evidence>
<dbReference type="Pfam" id="PF16344">
    <property type="entry name" value="FecR_C"/>
    <property type="match status" value="1"/>
</dbReference>
<dbReference type="Gene3D" id="2.60.120.1440">
    <property type="match status" value="1"/>
</dbReference>
<dbReference type="InterPro" id="IPR006860">
    <property type="entry name" value="FecR"/>
</dbReference>
<keyword evidence="1" id="KW-1133">Transmembrane helix</keyword>
<keyword evidence="5" id="KW-1185">Reference proteome</keyword>
<comment type="caution">
    <text evidence="4">The sequence shown here is derived from an EMBL/GenBank/DDBJ whole genome shotgun (WGS) entry which is preliminary data.</text>
</comment>
<evidence type="ECO:0000313" key="4">
    <source>
        <dbReference type="EMBL" id="MFD2553564.1"/>
    </source>
</evidence>
<feature type="domain" description="Protein FecR C-terminal" evidence="3">
    <location>
        <begin position="330"/>
        <end position="397"/>
    </location>
</feature>
<dbReference type="Proteomes" id="UP001597440">
    <property type="component" value="Unassembled WGS sequence"/>
</dbReference>
<dbReference type="Gene3D" id="3.55.50.30">
    <property type="match status" value="1"/>
</dbReference>
<dbReference type="EMBL" id="JBHULD010000004">
    <property type="protein sequence ID" value="MFD2553564.1"/>
    <property type="molecule type" value="Genomic_DNA"/>
</dbReference>
<organism evidence="4 5">
    <name type="scientific">Sphingobacterium tabacisoli</name>
    <dbReference type="NCBI Taxonomy" id="2044855"/>
    <lineage>
        <taxon>Bacteria</taxon>
        <taxon>Pseudomonadati</taxon>
        <taxon>Bacteroidota</taxon>
        <taxon>Sphingobacteriia</taxon>
        <taxon>Sphingobacteriales</taxon>
        <taxon>Sphingobacteriaceae</taxon>
        <taxon>Sphingobacterium</taxon>
    </lineage>
</organism>
<dbReference type="Pfam" id="PF04773">
    <property type="entry name" value="FecR"/>
    <property type="match status" value="1"/>
</dbReference>
<feature type="transmembrane region" description="Helical" evidence="1">
    <location>
        <begin position="87"/>
        <end position="107"/>
    </location>
</feature>
<keyword evidence="1" id="KW-0472">Membrane</keyword>
<evidence type="ECO:0000313" key="5">
    <source>
        <dbReference type="Proteomes" id="UP001597440"/>
    </source>
</evidence>
<dbReference type="PANTHER" id="PTHR30273">
    <property type="entry name" value="PERIPLASMIC SIGNAL SENSOR AND SIGMA FACTOR ACTIVATOR FECR-RELATED"/>
    <property type="match status" value="1"/>
</dbReference>
<protein>
    <submittedName>
        <fullName evidence="4">FecR family protein</fullName>
    </submittedName>
</protein>
<reference evidence="5" key="1">
    <citation type="journal article" date="2019" name="Int. J. Syst. Evol. Microbiol.">
        <title>The Global Catalogue of Microorganisms (GCM) 10K type strain sequencing project: providing services to taxonomists for standard genome sequencing and annotation.</title>
        <authorList>
            <consortium name="The Broad Institute Genomics Platform"/>
            <consortium name="The Broad Institute Genome Sequencing Center for Infectious Disease"/>
            <person name="Wu L."/>
            <person name="Ma J."/>
        </authorList>
    </citation>
    <scope>NUCLEOTIDE SEQUENCE [LARGE SCALE GENOMIC DNA]</scope>
    <source>
        <strain evidence="5">KCTC 52298</strain>
    </source>
</reference>
<accession>A0ABW5KXX2</accession>
<dbReference type="RefSeq" id="WP_210355087.1">
    <property type="nucleotide sequence ID" value="NZ_JAEQMU010000004.1"/>
</dbReference>
<dbReference type="PANTHER" id="PTHR30273:SF2">
    <property type="entry name" value="PROTEIN FECR"/>
    <property type="match status" value="1"/>
</dbReference>
<gene>
    <name evidence="4" type="ORF">ACFSQW_04125</name>
</gene>
<sequence length="399" mass="44858">MNKERLLYLITQYRENQCTTAERNELYQLMSQPGIEENILALWDQLYSPTSATLSSEEGEQLFHNIVTTSGVEEDLQKTKSPFIKKLKYIAAVAAAVAVVWGGYSILHLKPSNPLDGYALAQLDTAIIPGSKRAHIIFEDGRSINLEGETARDTIHTGSYLILNRGADGISYHDKENAGSKINETYNTLVTPRGGEYTILLADGTKVWLNADSKLKYPTHFASAQRMVELEGEAYFDVASLEKGSKRVPFFVKTKSQTVEVLGTEFNINSFGEQITTTLIEGKVALNFGSEAKQHLLTPNHQIIYSERTGTHERKEIDPYYFTAWKDGVFAFDNTPLTSVMLDIARWYNVDVEYASDVSDVYFSGKISKLESFESLLQTIQWTGSVKFKINGRRVTIRK</sequence>
<evidence type="ECO:0000256" key="1">
    <source>
        <dbReference type="SAM" id="Phobius"/>
    </source>
</evidence>
<name>A0ABW5KXX2_9SPHI</name>
<dbReference type="InterPro" id="IPR012373">
    <property type="entry name" value="Ferrdict_sens_TM"/>
</dbReference>
<dbReference type="InterPro" id="IPR032508">
    <property type="entry name" value="FecR_C"/>
</dbReference>
<feature type="domain" description="FecR protein" evidence="2">
    <location>
        <begin position="188"/>
        <end position="284"/>
    </location>
</feature>
<proteinExistence type="predicted"/>
<keyword evidence="1" id="KW-0812">Transmembrane</keyword>
<evidence type="ECO:0000259" key="3">
    <source>
        <dbReference type="Pfam" id="PF16344"/>
    </source>
</evidence>